<dbReference type="InterPro" id="IPR002881">
    <property type="entry name" value="DUF58"/>
</dbReference>
<evidence type="ECO:0000256" key="1">
    <source>
        <dbReference type="SAM" id="MobiDB-lite"/>
    </source>
</evidence>
<keyword evidence="5" id="KW-1185">Reference proteome</keyword>
<feature type="transmembrane region" description="Helical" evidence="2">
    <location>
        <begin position="38"/>
        <end position="54"/>
    </location>
</feature>
<evidence type="ECO:0000259" key="3">
    <source>
        <dbReference type="Pfam" id="PF01882"/>
    </source>
</evidence>
<dbReference type="RefSeq" id="WP_141785646.1">
    <property type="nucleotide sequence ID" value="NZ_BAAAIK010000011.1"/>
</dbReference>
<keyword evidence="2" id="KW-1133">Transmembrane helix</keyword>
<feature type="domain" description="DUF58" evidence="3">
    <location>
        <begin position="207"/>
        <end position="370"/>
    </location>
</feature>
<reference evidence="4 5" key="1">
    <citation type="submission" date="2019-06" db="EMBL/GenBank/DDBJ databases">
        <title>Sequencing the genomes of 1000 actinobacteria strains.</title>
        <authorList>
            <person name="Klenk H.-P."/>
        </authorList>
    </citation>
    <scope>NUCLEOTIDE SEQUENCE [LARGE SCALE GENOMIC DNA]</scope>
    <source>
        <strain evidence="4 5">DSM 12335</strain>
    </source>
</reference>
<keyword evidence="2" id="KW-0472">Membrane</keyword>
<dbReference type="OrthoDB" id="9776116at2"/>
<dbReference type="AlphaFoldDB" id="A0A542YUC6"/>
<organism evidence="4 5">
    <name type="scientific">Ornithinicoccus hortensis</name>
    <dbReference type="NCBI Taxonomy" id="82346"/>
    <lineage>
        <taxon>Bacteria</taxon>
        <taxon>Bacillati</taxon>
        <taxon>Actinomycetota</taxon>
        <taxon>Actinomycetes</taxon>
        <taxon>Micrococcales</taxon>
        <taxon>Intrasporangiaceae</taxon>
        <taxon>Ornithinicoccus</taxon>
    </lineage>
</organism>
<proteinExistence type="predicted"/>
<gene>
    <name evidence="4" type="ORF">FB467_2832</name>
</gene>
<sequence>MSRHPRSDRWSVTHAHVRALFVAGLGAAAAVLGQRSDLLILVTPVLGVLVWSSLTRPGRTPARRTLLLRDSVREGDRDGLAIQVSPVPDLDLIATSVAESPFLTQRPAHGARVHLVDEEDRERGVVQVVTGVDPQRWGRRRVGPSLVGGLSPWGAFRWGPVTLEERTVLVLPTPEVFDTSAPAPHPRGLVGQHQSRRPGEGSEFASIRPFQWGDRLRRIHWPRSLRTGQLHVTSTFADQDTHVALIVDAHYDLGQSGGVHGAASTLDHSVRSAASIAEHFLRQGDRVSLQVLSERTPVRLPAGTGLRHYRRLLSHLALVQPAPQDEQAMQRHRTRMGEGTLVVMISALVSPTALTQAAALSRSGVDVLVIDALVEGVEPPGEDDALAELAWRIRLLEREREVRQIQQAGVPVVPWRGPGSLDQVLRALGSRGRRSA</sequence>
<evidence type="ECO:0000313" key="5">
    <source>
        <dbReference type="Proteomes" id="UP000319516"/>
    </source>
</evidence>
<feature type="region of interest" description="Disordered" evidence="1">
    <location>
        <begin position="180"/>
        <end position="203"/>
    </location>
</feature>
<keyword evidence="2" id="KW-0812">Transmembrane</keyword>
<evidence type="ECO:0000256" key="2">
    <source>
        <dbReference type="SAM" id="Phobius"/>
    </source>
</evidence>
<dbReference type="PANTHER" id="PTHR33608">
    <property type="entry name" value="BLL2464 PROTEIN"/>
    <property type="match status" value="1"/>
</dbReference>
<dbReference type="EMBL" id="VFOP01000001">
    <property type="protein sequence ID" value="TQL51681.1"/>
    <property type="molecule type" value="Genomic_DNA"/>
</dbReference>
<evidence type="ECO:0000313" key="4">
    <source>
        <dbReference type="EMBL" id="TQL51681.1"/>
    </source>
</evidence>
<dbReference type="PANTHER" id="PTHR33608:SF14">
    <property type="entry name" value="POSSIBLE CONSERVED SECRETED PROTEIN"/>
    <property type="match status" value="1"/>
</dbReference>
<dbReference type="Pfam" id="PF01882">
    <property type="entry name" value="DUF58"/>
    <property type="match status" value="1"/>
</dbReference>
<comment type="caution">
    <text evidence="4">The sequence shown here is derived from an EMBL/GenBank/DDBJ whole genome shotgun (WGS) entry which is preliminary data.</text>
</comment>
<protein>
    <submittedName>
        <fullName evidence="4">Uncharacterized protein (DUF58 family)</fullName>
    </submittedName>
</protein>
<name>A0A542YUC6_9MICO</name>
<feature type="transmembrane region" description="Helical" evidence="2">
    <location>
        <begin position="12"/>
        <end position="32"/>
    </location>
</feature>
<dbReference type="Proteomes" id="UP000319516">
    <property type="component" value="Unassembled WGS sequence"/>
</dbReference>
<accession>A0A542YUC6</accession>